<organism evidence="1 2">
    <name type="scientific">Rhodopseudomonas faecalis</name>
    <dbReference type="NCBI Taxonomy" id="99655"/>
    <lineage>
        <taxon>Bacteria</taxon>
        <taxon>Pseudomonadati</taxon>
        <taxon>Pseudomonadota</taxon>
        <taxon>Alphaproteobacteria</taxon>
        <taxon>Hyphomicrobiales</taxon>
        <taxon>Nitrobacteraceae</taxon>
        <taxon>Rhodopseudomonas</taxon>
    </lineage>
</organism>
<proteinExistence type="predicted"/>
<dbReference type="EMBL" id="QJTI01000002">
    <property type="protein sequence ID" value="PYF04992.1"/>
    <property type="molecule type" value="Genomic_DNA"/>
</dbReference>
<keyword evidence="2" id="KW-1185">Reference proteome</keyword>
<name>A0A318TJE3_9BRAD</name>
<dbReference type="AlphaFoldDB" id="A0A318TJE3"/>
<gene>
    <name evidence="1" type="ORF">BJ122_102218</name>
</gene>
<protein>
    <submittedName>
        <fullName evidence="1">Uncharacterized protein</fullName>
    </submittedName>
</protein>
<evidence type="ECO:0000313" key="2">
    <source>
        <dbReference type="Proteomes" id="UP000248148"/>
    </source>
</evidence>
<comment type="caution">
    <text evidence="1">The sequence shown here is derived from an EMBL/GenBank/DDBJ whole genome shotgun (WGS) entry which is preliminary data.</text>
</comment>
<dbReference type="Proteomes" id="UP000248148">
    <property type="component" value="Unassembled WGS sequence"/>
</dbReference>
<reference evidence="1 2" key="1">
    <citation type="submission" date="2018-06" db="EMBL/GenBank/DDBJ databases">
        <title>Genomic Encyclopedia of Archaeal and Bacterial Type Strains, Phase II (KMG-II): from individual species to whole genera.</title>
        <authorList>
            <person name="Goeker M."/>
        </authorList>
    </citation>
    <scope>NUCLEOTIDE SEQUENCE [LARGE SCALE GENOMIC DNA]</scope>
    <source>
        <strain evidence="1 2">JCM 11668</strain>
    </source>
</reference>
<sequence>MTEASRTLTRDDAALIRALLPSMYQHDIAALFDCNMGRVAEIARRQKFAGVAPADLKHPAVARRVVCLLADHHDKLNREVRKALGAAK</sequence>
<accession>A0A318TJE3</accession>
<evidence type="ECO:0000313" key="1">
    <source>
        <dbReference type="EMBL" id="PYF04992.1"/>
    </source>
</evidence>